<accession>A0A927MXN8</accession>
<sequence>MLGHLNLDTTRGYTAVFPEEVIAAHQHFIERRQARLAEAQDRAWLGEVAALEESLKHLRQRRAEAESQSAAADAPAR</sequence>
<evidence type="ECO:0000313" key="1">
    <source>
        <dbReference type="EMBL" id="MBE1608204.1"/>
    </source>
</evidence>
<keyword evidence="2" id="KW-1185">Reference proteome</keyword>
<dbReference type="AlphaFoldDB" id="A0A927MXN8"/>
<dbReference type="RefSeq" id="WP_202896516.1">
    <property type="nucleotide sequence ID" value="NZ_BAABJL010000099.1"/>
</dbReference>
<gene>
    <name evidence="1" type="ORF">HEB94_005052</name>
</gene>
<comment type="caution">
    <text evidence="1">The sequence shown here is derived from an EMBL/GenBank/DDBJ whole genome shotgun (WGS) entry which is preliminary data.</text>
</comment>
<name>A0A927MXN8_9ACTN</name>
<organism evidence="1 2">
    <name type="scientific">Actinopolymorpha pittospori</name>
    <dbReference type="NCBI Taxonomy" id="648752"/>
    <lineage>
        <taxon>Bacteria</taxon>
        <taxon>Bacillati</taxon>
        <taxon>Actinomycetota</taxon>
        <taxon>Actinomycetes</taxon>
        <taxon>Propionibacteriales</taxon>
        <taxon>Actinopolymorphaceae</taxon>
        <taxon>Actinopolymorpha</taxon>
    </lineage>
</organism>
<evidence type="ECO:0000313" key="2">
    <source>
        <dbReference type="Proteomes" id="UP000638648"/>
    </source>
</evidence>
<protein>
    <submittedName>
        <fullName evidence="1">Uncharacterized protein</fullName>
    </submittedName>
</protein>
<proteinExistence type="predicted"/>
<reference evidence="1" key="1">
    <citation type="submission" date="2020-10" db="EMBL/GenBank/DDBJ databases">
        <title>Sequencing the genomes of 1000 actinobacteria strains.</title>
        <authorList>
            <person name="Klenk H.-P."/>
        </authorList>
    </citation>
    <scope>NUCLEOTIDE SEQUENCE</scope>
    <source>
        <strain evidence="1">DSM 45354</strain>
    </source>
</reference>
<dbReference type="EMBL" id="JADBEM010000001">
    <property type="protein sequence ID" value="MBE1608204.1"/>
    <property type="molecule type" value="Genomic_DNA"/>
</dbReference>
<dbReference type="Proteomes" id="UP000638648">
    <property type="component" value="Unassembled WGS sequence"/>
</dbReference>